<dbReference type="InterPro" id="IPR003593">
    <property type="entry name" value="AAA+_ATPase"/>
</dbReference>
<gene>
    <name evidence="4" type="ORF">KABA2_01S12738</name>
</gene>
<dbReference type="Proteomes" id="UP000644660">
    <property type="component" value="Unassembled WGS sequence"/>
</dbReference>
<sequence length="546" mass="62372">MSNLINYIVKINKGLFRSSLTKGSKPVFPTRISNFEINPNEKWAICGTGKAKFMNILSNKYLGDPSRLALRYSSKTRHTLPRIETIQFSGAIPTAHLSARYEYFKDEFDQTCKQFILNNSIGSNNVSYDVILRDDKISDKLYNILIKELQLTELENRWAMGLSNGQMRRARLARALLKEPDLLLVDDPFLGLDPNAASIISKFFSESETIIGTPITIGLRYQDPIPQWCTHVCFVDEQQGILFSGIKDQKLESQIREFQHNERNKIKEILESQRIDSPYTIDDLISSHSMYRTDINNHETIKVSVDTTESIIPAIEFKGVNVTYRGEPILKDLKWSIEPGSKWHVRGDNGSGKSTLLSMIVAEHPQSWNKNVVENGIERRTGQTSYFEINKKIGMSSPELHAIFAKRGNKISIKESISSGLHEGSSNNFLPMWNKLSQEQQRLIQMYMDHFSLTSIKDKTFDELNVSQQKLVLFIRAVIKMPQILILDEAFSGMQDTEMIRCYESLDRWPGTVLVVAHILEETPHCDHYIRLVSPGNYKIGDVSNN</sequence>
<dbReference type="SUPFAM" id="SSF52540">
    <property type="entry name" value="P-loop containing nucleoside triphosphate hydrolases"/>
    <property type="match status" value="2"/>
</dbReference>
<dbReference type="GeneID" id="64855524"/>
<feature type="domain" description="ABC transporter" evidence="3">
    <location>
        <begin position="315"/>
        <end position="546"/>
    </location>
</feature>
<dbReference type="GO" id="GO:0005524">
    <property type="term" value="F:ATP binding"/>
    <property type="evidence" value="ECO:0007669"/>
    <property type="project" value="UniProtKB-KW"/>
</dbReference>
<name>A0A8H2ZHS2_9SACH</name>
<dbReference type="RefSeq" id="XP_041404437.1">
    <property type="nucleotide sequence ID" value="XM_041548503.1"/>
</dbReference>
<evidence type="ECO:0000313" key="4">
    <source>
        <dbReference type="EMBL" id="CAB4252399.1"/>
    </source>
</evidence>
<dbReference type="PANTHER" id="PTHR43514:SF4">
    <property type="entry name" value="ABC TRANSPORTER I FAMILY MEMBER 10"/>
    <property type="match status" value="1"/>
</dbReference>
<comment type="caution">
    <text evidence="4">The sequence shown here is derived from an EMBL/GenBank/DDBJ whole genome shotgun (WGS) entry which is preliminary data.</text>
</comment>
<dbReference type="AlphaFoldDB" id="A0A8H2ZHS2"/>
<dbReference type="GO" id="GO:0016887">
    <property type="term" value="F:ATP hydrolysis activity"/>
    <property type="evidence" value="ECO:0007669"/>
    <property type="project" value="InterPro"/>
</dbReference>
<dbReference type="PROSITE" id="PS50893">
    <property type="entry name" value="ABC_TRANSPORTER_2"/>
    <property type="match status" value="2"/>
</dbReference>
<dbReference type="InterPro" id="IPR027417">
    <property type="entry name" value="P-loop_NTPase"/>
</dbReference>
<dbReference type="Gene3D" id="3.40.50.300">
    <property type="entry name" value="P-loop containing nucleotide triphosphate hydrolases"/>
    <property type="match status" value="2"/>
</dbReference>
<dbReference type="InterPro" id="IPR003439">
    <property type="entry name" value="ABC_transporter-like_ATP-bd"/>
</dbReference>
<protein>
    <submittedName>
        <fullName evidence="4">Similar to Saccharomyces cerevisiae YDR061W Protein with similarity to ATP-binding cassette (ABC) transporter family members</fullName>
    </submittedName>
</protein>
<dbReference type="Pfam" id="PF00005">
    <property type="entry name" value="ABC_tran"/>
    <property type="match status" value="2"/>
</dbReference>
<keyword evidence="2 4" id="KW-0067">ATP-binding</keyword>
<dbReference type="InterPro" id="IPR050334">
    <property type="entry name" value="Molybdenum_import_ModC"/>
</dbReference>
<evidence type="ECO:0000256" key="2">
    <source>
        <dbReference type="ARBA" id="ARBA00022840"/>
    </source>
</evidence>
<evidence type="ECO:0000259" key="3">
    <source>
        <dbReference type="PROSITE" id="PS50893"/>
    </source>
</evidence>
<keyword evidence="5" id="KW-1185">Reference proteome</keyword>
<dbReference type="GO" id="GO:0005739">
    <property type="term" value="C:mitochondrion"/>
    <property type="evidence" value="ECO:0007669"/>
    <property type="project" value="TreeGrafter"/>
</dbReference>
<dbReference type="PANTHER" id="PTHR43514">
    <property type="entry name" value="ABC TRANSPORTER I FAMILY MEMBER 10"/>
    <property type="match status" value="1"/>
</dbReference>
<evidence type="ECO:0000256" key="1">
    <source>
        <dbReference type="ARBA" id="ARBA00022741"/>
    </source>
</evidence>
<proteinExistence type="predicted"/>
<reference evidence="4 5" key="1">
    <citation type="submission" date="2020-05" db="EMBL/GenBank/DDBJ databases">
        <authorList>
            <person name="Casaregola S."/>
            <person name="Devillers H."/>
            <person name="Grondin C."/>
        </authorList>
    </citation>
    <scope>NUCLEOTIDE SEQUENCE [LARGE SCALE GENOMIC DNA]</scope>
    <source>
        <strain evidence="4 5">CLIB 1767</strain>
    </source>
</reference>
<evidence type="ECO:0000313" key="5">
    <source>
        <dbReference type="Proteomes" id="UP000644660"/>
    </source>
</evidence>
<keyword evidence="1" id="KW-0547">Nucleotide-binding</keyword>
<accession>A0A8H2ZHS2</accession>
<feature type="domain" description="ABC transporter" evidence="3">
    <location>
        <begin position="15"/>
        <end position="263"/>
    </location>
</feature>
<dbReference type="EMBL" id="CAEFZW010000001">
    <property type="protein sequence ID" value="CAB4252399.1"/>
    <property type="molecule type" value="Genomic_DNA"/>
</dbReference>
<dbReference type="SMART" id="SM00382">
    <property type="entry name" value="AAA"/>
    <property type="match status" value="1"/>
</dbReference>
<organism evidence="4 5">
    <name type="scientific">Maudiozyma barnettii</name>
    <dbReference type="NCBI Taxonomy" id="61262"/>
    <lineage>
        <taxon>Eukaryota</taxon>
        <taxon>Fungi</taxon>
        <taxon>Dikarya</taxon>
        <taxon>Ascomycota</taxon>
        <taxon>Saccharomycotina</taxon>
        <taxon>Saccharomycetes</taxon>
        <taxon>Saccharomycetales</taxon>
        <taxon>Saccharomycetaceae</taxon>
        <taxon>Maudiozyma</taxon>
    </lineage>
</organism>